<dbReference type="EMBL" id="FXBB01000035">
    <property type="protein sequence ID" value="SMG44262.1"/>
    <property type="molecule type" value="Genomic_DNA"/>
</dbReference>
<dbReference type="AlphaFoldDB" id="A0A1X7KSN7"/>
<evidence type="ECO:0000313" key="4">
    <source>
        <dbReference type="Proteomes" id="UP000193355"/>
    </source>
</evidence>
<evidence type="ECO:0000313" key="3">
    <source>
        <dbReference type="EMBL" id="SMG44262.1"/>
    </source>
</evidence>
<dbReference type="InterPro" id="IPR013414">
    <property type="entry name" value="Cas7/Cst2/DevR_sub_I-B/Tneap"/>
</dbReference>
<dbReference type="InterPro" id="IPR010154">
    <property type="entry name" value="CRISPR-assoc_Cas7/Cst2/DevR"/>
</dbReference>
<accession>A0A1X7KSN7</accession>
<protein>
    <submittedName>
        <fullName evidence="3">CRISPR-associated autoregulator, Cst2 family</fullName>
    </submittedName>
</protein>
<dbReference type="OrthoDB" id="9781560at2"/>
<reference evidence="4" key="1">
    <citation type="submission" date="2017-04" db="EMBL/GenBank/DDBJ databases">
        <authorList>
            <person name="Varghese N."/>
            <person name="Submissions S."/>
        </authorList>
    </citation>
    <scope>NUCLEOTIDE SEQUENCE [LARGE SCALE GENOMIC DNA]</scope>
    <source>
        <strain evidence="4">USBA 82</strain>
    </source>
</reference>
<dbReference type="STRING" id="561720.SAMN06275492_13519"/>
<dbReference type="NCBIfam" id="TIGR02585">
    <property type="entry name" value="cas_Cst2_DevR"/>
    <property type="match status" value="1"/>
</dbReference>
<name>A0A1X7KSN7_9BACT</name>
<evidence type="ECO:0000256" key="2">
    <source>
        <dbReference type="ARBA" id="ARBA00025626"/>
    </source>
</evidence>
<keyword evidence="4" id="KW-1185">Reference proteome</keyword>
<keyword evidence="1" id="KW-0051">Antiviral defense</keyword>
<evidence type="ECO:0000256" key="1">
    <source>
        <dbReference type="ARBA" id="ARBA00023118"/>
    </source>
</evidence>
<dbReference type="GO" id="GO:0051607">
    <property type="term" value="P:defense response to virus"/>
    <property type="evidence" value="ECO:0007669"/>
    <property type="project" value="UniProtKB-KW"/>
</dbReference>
<gene>
    <name evidence="3" type="ORF">SAMN06275492_13519</name>
</gene>
<proteinExistence type="predicted"/>
<dbReference type="Pfam" id="PF01905">
    <property type="entry name" value="DevR"/>
    <property type="match status" value="1"/>
</dbReference>
<dbReference type="RefSeq" id="WP_085545366.1">
    <property type="nucleotide sequence ID" value="NZ_FXBB01000035.1"/>
</dbReference>
<organism evidence="3 4">
    <name type="scientific">Dethiosulfovibrio salsuginis</name>
    <dbReference type="NCBI Taxonomy" id="561720"/>
    <lineage>
        <taxon>Bacteria</taxon>
        <taxon>Thermotogati</taxon>
        <taxon>Synergistota</taxon>
        <taxon>Synergistia</taxon>
        <taxon>Synergistales</taxon>
        <taxon>Dethiosulfovibrionaceae</taxon>
        <taxon>Dethiosulfovibrio</taxon>
    </lineage>
</organism>
<sequence length="291" mass="31291">MKNNCLTVTYLVKTSLASLNGSDKEADNLSSIKKFTSGDAEYPYGSSQWTRRGLRDQLGAMGWPLSQGQAATIDKGAATTLQDPASYIDDDLFGFMGTVKGQAATKRTSPVRVSPLVALSPFRGDLDFGTNYMSVKDGGNPNIFETEIHSGFYRGTVLIELDRVGADEGFKAPLSSDERAKRVNALLDSLRVLWSSGRQSRYLADISPKFVAGALMSAKNPLFLESLLVHCDDVPEAPLAGALEACGSLVTEHVYGARDGVFGAVPEGTCPIGKAFDIMKNWVDRAYSEGV</sequence>
<dbReference type="NCBIfam" id="TIGR01875">
    <property type="entry name" value="cas_MJ0381"/>
    <property type="match status" value="1"/>
</dbReference>
<comment type="function">
    <text evidence="2">CRISPR (clustered regularly interspaced short palindromic repeat) is an adaptive immune system that provides protection against mobile genetic elements (viruses, transposable elements and conjugative plasmids). CRISPR clusters contain spacers, sequences complementary to antecedent mobile elements, and target invading nucleic acids. CRISPR clusters are transcribed and processed into CRISPR RNA (crRNA).</text>
</comment>
<dbReference type="Proteomes" id="UP000193355">
    <property type="component" value="Unassembled WGS sequence"/>
</dbReference>